<keyword evidence="1" id="KW-0812">Transmembrane</keyword>
<evidence type="ECO:0000256" key="1">
    <source>
        <dbReference type="SAM" id="Phobius"/>
    </source>
</evidence>
<dbReference type="AlphaFoldDB" id="A0A1Y1I889"/>
<name>A0A1Y1I889_KLENI</name>
<keyword evidence="3" id="KW-1185">Reference proteome</keyword>
<dbReference type="EMBL" id="DF237161">
    <property type="protein sequence ID" value="GAQ84917.1"/>
    <property type="molecule type" value="Genomic_DNA"/>
</dbReference>
<gene>
    <name evidence="2" type="ORF">KFL_002120110</name>
</gene>
<sequence>MFCCTSILVPNPRLELSLRTLPFQQQALIVGARTVEGAPTHGLRGSPRSVSLHPGRRLQQSQGTVACPSGQVAWTNCGVAFDATKQVCINGRICLIGQELCSNACFYPTKSSCIAASLERDHPGANDGSETRNCTTAVSTSSAVSASTAVNANPVTLGAATPASPTYFAGASDRHEDGNVAAVVGGIVGGVTLLGAITIIVIIFSRRRRSEAKATEFKKMIKETAVAEAANGQEPRG</sequence>
<protein>
    <submittedName>
        <fullName evidence="2">Uncharacterized protein</fullName>
    </submittedName>
</protein>
<proteinExistence type="predicted"/>
<evidence type="ECO:0000313" key="3">
    <source>
        <dbReference type="Proteomes" id="UP000054558"/>
    </source>
</evidence>
<keyword evidence="1" id="KW-1133">Transmembrane helix</keyword>
<keyword evidence="1" id="KW-0472">Membrane</keyword>
<evidence type="ECO:0000313" key="2">
    <source>
        <dbReference type="EMBL" id="GAQ84917.1"/>
    </source>
</evidence>
<feature type="transmembrane region" description="Helical" evidence="1">
    <location>
        <begin position="180"/>
        <end position="204"/>
    </location>
</feature>
<accession>A0A1Y1I889</accession>
<reference evidence="2 3" key="1">
    <citation type="journal article" date="2014" name="Nat. Commun.">
        <title>Klebsormidium flaccidum genome reveals primary factors for plant terrestrial adaptation.</title>
        <authorList>
            <person name="Hori K."/>
            <person name="Maruyama F."/>
            <person name="Fujisawa T."/>
            <person name="Togashi T."/>
            <person name="Yamamoto N."/>
            <person name="Seo M."/>
            <person name="Sato S."/>
            <person name="Yamada T."/>
            <person name="Mori H."/>
            <person name="Tajima N."/>
            <person name="Moriyama T."/>
            <person name="Ikeuchi M."/>
            <person name="Watanabe M."/>
            <person name="Wada H."/>
            <person name="Kobayashi K."/>
            <person name="Saito M."/>
            <person name="Masuda T."/>
            <person name="Sasaki-Sekimoto Y."/>
            <person name="Mashiguchi K."/>
            <person name="Awai K."/>
            <person name="Shimojima M."/>
            <person name="Masuda S."/>
            <person name="Iwai M."/>
            <person name="Nobusawa T."/>
            <person name="Narise T."/>
            <person name="Kondo S."/>
            <person name="Saito H."/>
            <person name="Sato R."/>
            <person name="Murakawa M."/>
            <person name="Ihara Y."/>
            <person name="Oshima-Yamada Y."/>
            <person name="Ohtaka K."/>
            <person name="Satoh M."/>
            <person name="Sonobe K."/>
            <person name="Ishii M."/>
            <person name="Ohtani R."/>
            <person name="Kanamori-Sato M."/>
            <person name="Honoki R."/>
            <person name="Miyazaki D."/>
            <person name="Mochizuki H."/>
            <person name="Umetsu J."/>
            <person name="Higashi K."/>
            <person name="Shibata D."/>
            <person name="Kamiya Y."/>
            <person name="Sato N."/>
            <person name="Nakamura Y."/>
            <person name="Tabata S."/>
            <person name="Ida S."/>
            <person name="Kurokawa K."/>
            <person name="Ohta H."/>
        </authorList>
    </citation>
    <scope>NUCLEOTIDE SEQUENCE [LARGE SCALE GENOMIC DNA]</scope>
    <source>
        <strain evidence="2 3">NIES-2285</strain>
    </source>
</reference>
<dbReference type="Proteomes" id="UP000054558">
    <property type="component" value="Unassembled WGS sequence"/>
</dbReference>
<organism evidence="2 3">
    <name type="scientific">Klebsormidium nitens</name>
    <name type="common">Green alga</name>
    <name type="synonym">Ulothrix nitens</name>
    <dbReference type="NCBI Taxonomy" id="105231"/>
    <lineage>
        <taxon>Eukaryota</taxon>
        <taxon>Viridiplantae</taxon>
        <taxon>Streptophyta</taxon>
        <taxon>Klebsormidiophyceae</taxon>
        <taxon>Klebsormidiales</taxon>
        <taxon>Klebsormidiaceae</taxon>
        <taxon>Klebsormidium</taxon>
    </lineage>
</organism>